<evidence type="ECO:0000313" key="4">
    <source>
        <dbReference type="EMBL" id="GAA1519101.1"/>
    </source>
</evidence>
<dbReference type="InterPro" id="IPR010359">
    <property type="entry name" value="IrrE_HExxH"/>
</dbReference>
<comment type="caution">
    <text evidence="4">The sequence shown here is derived from an EMBL/GenBank/DDBJ whole genome shotgun (WGS) entry which is preliminary data.</text>
</comment>
<protein>
    <recommendedName>
        <fullName evidence="6">Serine/arginine repetitive matrix protein 2</fullName>
    </recommendedName>
</protein>
<reference evidence="4 5" key="1">
    <citation type="journal article" date="2019" name="Int. J. Syst. Evol. Microbiol.">
        <title>The Global Catalogue of Microorganisms (GCM) 10K type strain sequencing project: providing services to taxonomists for standard genome sequencing and annotation.</title>
        <authorList>
            <consortium name="The Broad Institute Genomics Platform"/>
            <consortium name="The Broad Institute Genome Sequencing Center for Infectious Disease"/>
            <person name="Wu L."/>
            <person name="Ma J."/>
        </authorList>
    </citation>
    <scope>NUCLEOTIDE SEQUENCE [LARGE SCALE GENOMIC DNA]</scope>
    <source>
        <strain evidence="4 5">JCM 14942</strain>
    </source>
</reference>
<evidence type="ECO:0000259" key="3">
    <source>
        <dbReference type="Pfam" id="PF08401"/>
    </source>
</evidence>
<gene>
    <name evidence="4" type="ORF">GCM10009788_23870</name>
</gene>
<evidence type="ECO:0008006" key="6">
    <source>
        <dbReference type="Google" id="ProtNLM"/>
    </source>
</evidence>
<feature type="domain" description="N-terminal" evidence="3">
    <location>
        <begin position="26"/>
        <end position="101"/>
    </location>
</feature>
<sequence>MDRSTDQRLGALHERLTAAVSALSSSSDWQQAVSFAARFRSRSFSNSVLICVQHTAAFEAGQTSEPMPSFVAGYRQWQRLGRQVLKGQQGYMIFAPVTGRFATSTLTDPESWRRLRRGEKPRPGEVVRTRMVGVRPAYVWDISQTAGDPIPERPSPKLLEGEAPAGVWDGLAEQVRAEGFAVGLVPDAVAIGGANGCTDYVARSVVVREDMDPAARVKTLAHELAHVLLHGPDNPDATGHRGIAEVEAESVALMIGAAHGMDTSDYTIPYVSDWASSVKDSTPVEVVQATGERVRRTALGILDHLDTMQVSGGDPPGLTRDAPRASPEPPRAAAVGVEHIYQSQARIPVASGRGL</sequence>
<dbReference type="Pfam" id="PF06114">
    <property type="entry name" value="Peptidase_M78"/>
    <property type="match status" value="1"/>
</dbReference>
<name>A0ABN2AIA0_9ACTN</name>
<organism evidence="4 5">
    <name type="scientific">Nocardioides humi</name>
    <dbReference type="NCBI Taxonomy" id="449461"/>
    <lineage>
        <taxon>Bacteria</taxon>
        <taxon>Bacillati</taxon>
        <taxon>Actinomycetota</taxon>
        <taxon>Actinomycetes</taxon>
        <taxon>Propionibacteriales</taxon>
        <taxon>Nocardioidaceae</taxon>
        <taxon>Nocardioides</taxon>
    </lineage>
</organism>
<evidence type="ECO:0000313" key="5">
    <source>
        <dbReference type="Proteomes" id="UP001500842"/>
    </source>
</evidence>
<dbReference type="RefSeq" id="WP_219996264.1">
    <property type="nucleotide sequence ID" value="NZ_BAAAOR010000017.1"/>
</dbReference>
<dbReference type="EMBL" id="BAAAOR010000017">
    <property type="protein sequence ID" value="GAA1519101.1"/>
    <property type="molecule type" value="Genomic_DNA"/>
</dbReference>
<proteinExistence type="predicted"/>
<dbReference type="Proteomes" id="UP001500842">
    <property type="component" value="Unassembled WGS sequence"/>
</dbReference>
<dbReference type="InterPro" id="IPR013610">
    <property type="entry name" value="ArdC_N"/>
</dbReference>
<feature type="region of interest" description="Disordered" evidence="1">
    <location>
        <begin position="308"/>
        <end position="330"/>
    </location>
</feature>
<accession>A0ABN2AIA0</accession>
<evidence type="ECO:0000256" key="1">
    <source>
        <dbReference type="SAM" id="MobiDB-lite"/>
    </source>
</evidence>
<dbReference type="Pfam" id="PF08401">
    <property type="entry name" value="ArdcN"/>
    <property type="match status" value="1"/>
</dbReference>
<evidence type="ECO:0000259" key="2">
    <source>
        <dbReference type="Pfam" id="PF06114"/>
    </source>
</evidence>
<keyword evidence="5" id="KW-1185">Reference proteome</keyword>
<feature type="domain" description="IrrE N-terminal-like" evidence="2">
    <location>
        <begin position="199"/>
        <end position="264"/>
    </location>
</feature>